<protein>
    <submittedName>
        <fullName evidence="1">Transposase</fullName>
    </submittedName>
</protein>
<name>A0ABV2VTC6_9ACTN</name>
<gene>
    <name evidence="1" type="ORF">ABZ071_29870</name>
</gene>
<organism evidence="1 2">
    <name type="scientific">Micromonospora fulviviridis</name>
    <dbReference type="NCBI Taxonomy" id="47860"/>
    <lineage>
        <taxon>Bacteria</taxon>
        <taxon>Bacillati</taxon>
        <taxon>Actinomycetota</taxon>
        <taxon>Actinomycetes</taxon>
        <taxon>Micromonosporales</taxon>
        <taxon>Micromonosporaceae</taxon>
        <taxon>Micromonospora</taxon>
    </lineage>
</organism>
<dbReference type="Proteomes" id="UP001550348">
    <property type="component" value="Unassembled WGS sequence"/>
</dbReference>
<feature type="non-terminal residue" evidence="1">
    <location>
        <position position="62"/>
    </location>
</feature>
<comment type="caution">
    <text evidence="1">The sequence shown here is derived from an EMBL/GenBank/DDBJ whole genome shotgun (WGS) entry which is preliminary data.</text>
</comment>
<sequence>MSVLDDAARVEALAVLSTFRTEFYRCLTARADALFEVTDALLCTDGPVRSLVDLVLAPEHRR</sequence>
<evidence type="ECO:0000313" key="1">
    <source>
        <dbReference type="EMBL" id="MEU0156030.1"/>
    </source>
</evidence>
<accession>A0ABV2VTC6</accession>
<evidence type="ECO:0000313" key="2">
    <source>
        <dbReference type="Proteomes" id="UP001550348"/>
    </source>
</evidence>
<proteinExistence type="predicted"/>
<keyword evidence="2" id="KW-1185">Reference proteome</keyword>
<dbReference type="EMBL" id="JBEXRX010000146">
    <property type="protein sequence ID" value="MEU0156030.1"/>
    <property type="molecule type" value="Genomic_DNA"/>
</dbReference>
<reference evidence="1 2" key="1">
    <citation type="submission" date="2024-06" db="EMBL/GenBank/DDBJ databases">
        <title>The Natural Products Discovery Center: Release of the First 8490 Sequenced Strains for Exploring Actinobacteria Biosynthetic Diversity.</title>
        <authorList>
            <person name="Kalkreuter E."/>
            <person name="Kautsar S.A."/>
            <person name="Yang D."/>
            <person name="Bader C.D."/>
            <person name="Teijaro C.N."/>
            <person name="Fluegel L."/>
            <person name="Davis C.M."/>
            <person name="Simpson J.R."/>
            <person name="Lauterbach L."/>
            <person name="Steele A.D."/>
            <person name="Gui C."/>
            <person name="Meng S."/>
            <person name="Li G."/>
            <person name="Viehrig K."/>
            <person name="Ye F."/>
            <person name="Su P."/>
            <person name="Kiefer A.F."/>
            <person name="Nichols A."/>
            <person name="Cepeda A.J."/>
            <person name="Yan W."/>
            <person name="Fan B."/>
            <person name="Jiang Y."/>
            <person name="Adhikari A."/>
            <person name="Zheng C.-J."/>
            <person name="Schuster L."/>
            <person name="Cowan T.M."/>
            <person name="Smanski M.J."/>
            <person name="Chevrette M.G."/>
            <person name="De Carvalho L.P.S."/>
            <person name="Shen B."/>
        </authorList>
    </citation>
    <scope>NUCLEOTIDE SEQUENCE [LARGE SCALE GENOMIC DNA]</scope>
    <source>
        <strain evidence="1 2">NPDC006286</strain>
    </source>
</reference>